<feature type="binding site" evidence="13">
    <location>
        <position position="217"/>
    </location>
    <ligand>
        <name>Ca(2+)</name>
        <dbReference type="ChEBI" id="CHEBI:29108"/>
        <label>1</label>
    </ligand>
</feature>
<evidence type="ECO:0000256" key="5">
    <source>
        <dbReference type="ARBA" id="ARBA00022737"/>
    </source>
</evidence>
<evidence type="ECO:0000256" key="4">
    <source>
        <dbReference type="ARBA" id="ARBA00022729"/>
    </source>
</evidence>
<organism evidence="14 15">
    <name type="scientific">Paramuricea clavata</name>
    <name type="common">Red gorgonian</name>
    <name type="synonym">Violescent sea-whip</name>
    <dbReference type="NCBI Taxonomy" id="317549"/>
    <lineage>
        <taxon>Eukaryota</taxon>
        <taxon>Metazoa</taxon>
        <taxon>Cnidaria</taxon>
        <taxon>Anthozoa</taxon>
        <taxon>Octocorallia</taxon>
        <taxon>Malacalcyonacea</taxon>
        <taxon>Plexauridae</taxon>
        <taxon>Paramuricea</taxon>
    </lineage>
</organism>
<dbReference type="GO" id="GO:0008270">
    <property type="term" value="F:zinc ion binding"/>
    <property type="evidence" value="ECO:0007669"/>
    <property type="project" value="InterPro"/>
</dbReference>
<feature type="binding site" evidence="13">
    <location>
        <position position="206"/>
    </location>
    <ligand>
        <name>Ca(2+)</name>
        <dbReference type="ChEBI" id="CHEBI:29108"/>
        <label>2</label>
    </ligand>
</feature>
<feature type="binding site" evidence="13">
    <location>
        <position position="219"/>
    </location>
    <ligand>
        <name>Ca(2+)</name>
        <dbReference type="ChEBI" id="CHEBI:29108"/>
        <label>3</label>
    </ligand>
</feature>
<dbReference type="OrthoDB" id="406838at2759"/>
<dbReference type="SMART" id="SM00235">
    <property type="entry name" value="ZnMc"/>
    <property type="match status" value="2"/>
</dbReference>
<feature type="binding site" evidence="13">
    <location>
        <position position="310"/>
    </location>
    <ligand>
        <name>Ca(2+)</name>
        <dbReference type="ChEBI" id="CHEBI:29108"/>
        <label>4</label>
    </ligand>
</feature>
<dbReference type="PANTHER" id="PTHR10201">
    <property type="entry name" value="MATRIX METALLOPROTEINASE"/>
    <property type="match status" value="1"/>
</dbReference>
<dbReference type="AlphaFoldDB" id="A0A6S7I2G6"/>
<dbReference type="InterPro" id="IPR036375">
    <property type="entry name" value="Hemopexin-like_dom_sf"/>
</dbReference>
<evidence type="ECO:0000313" key="15">
    <source>
        <dbReference type="Proteomes" id="UP001152795"/>
    </source>
</evidence>
<feature type="binding site" evidence="13">
    <location>
        <position position="216"/>
    </location>
    <ligand>
        <name>Ca(2+)</name>
        <dbReference type="ChEBI" id="CHEBI:29108"/>
        <label>3</label>
    </ligand>
</feature>
<dbReference type="SMART" id="SM00120">
    <property type="entry name" value="HX"/>
    <property type="match status" value="10"/>
</dbReference>
<evidence type="ECO:0000256" key="11">
    <source>
        <dbReference type="ARBA" id="ARBA00023157"/>
    </source>
</evidence>
<dbReference type="Gene3D" id="2.110.10.10">
    <property type="entry name" value="Hemopexin-like domain"/>
    <property type="match status" value="3"/>
</dbReference>
<evidence type="ECO:0000256" key="8">
    <source>
        <dbReference type="ARBA" id="ARBA00022837"/>
    </source>
</evidence>
<comment type="cofactor">
    <cofactor evidence="13">
        <name>Ca(2+)</name>
        <dbReference type="ChEBI" id="CHEBI:29108"/>
    </cofactor>
    <text evidence="13">Can bind about 5 Ca(2+) ions per subunit.</text>
</comment>
<keyword evidence="2" id="KW-0645">Protease</keyword>
<evidence type="ECO:0000256" key="12">
    <source>
        <dbReference type="PIRSR" id="PIRSR621190-1"/>
    </source>
</evidence>
<dbReference type="GO" id="GO:0030198">
    <property type="term" value="P:extracellular matrix organization"/>
    <property type="evidence" value="ECO:0007669"/>
    <property type="project" value="TreeGrafter"/>
</dbReference>
<keyword evidence="6" id="KW-0378">Hydrolase</keyword>
<dbReference type="GO" id="GO:0030574">
    <property type="term" value="P:collagen catabolic process"/>
    <property type="evidence" value="ECO:0007669"/>
    <property type="project" value="TreeGrafter"/>
</dbReference>
<proteinExistence type="inferred from homology"/>
<feature type="binding site" evidence="13">
    <location>
        <position position="186"/>
    </location>
    <ligand>
        <name>Zn(2+)</name>
        <dbReference type="ChEBI" id="CHEBI:29105"/>
        <label>1</label>
    </ligand>
</feature>
<feature type="binding site" evidence="13">
    <location>
        <position position="403"/>
    </location>
    <ligand>
        <name>Ca(2+)</name>
        <dbReference type="ChEBI" id="CHEBI:29108"/>
        <label>5</label>
    </ligand>
</feature>
<dbReference type="PRINTS" id="PR00138">
    <property type="entry name" value="MATRIXIN"/>
</dbReference>
<feature type="binding site" evidence="13">
    <location>
        <position position="191"/>
    </location>
    <ligand>
        <name>Ca(2+)</name>
        <dbReference type="ChEBI" id="CHEBI:29108"/>
        <label>3</label>
    </ligand>
</feature>
<feature type="binding site" evidence="13">
    <location>
        <position position="192"/>
    </location>
    <ligand>
        <name>Ca(2+)</name>
        <dbReference type="ChEBI" id="CHEBI:29108"/>
        <label>3</label>
    </ligand>
</feature>
<dbReference type="Pfam" id="PF00413">
    <property type="entry name" value="Peptidase_M10"/>
    <property type="match status" value="2"/>
</dbReference>
<feature type="binding site" evidence="13">
    <location>
        <position position="199"/>
    </location>
    <ligand>
        <name>Zn(2+)</name>
        <dbReference type="ChEBI" id="CHEBI:29105"/>
        <label>1</label>
    </ligand>
</feature>
<keyword evidence="9" id="KW-0482">Metalloprotease</keyword>
<dbReference type="InterPro" id="IPR018487">
    <property type="entry name" value="Hemopexin-like_repeat"/>
</dbReference>
<dbReference type="PROSITE" id="PS51642">
    <property type="entry name" value="HEMOPEXIN_2"/>
    <property type="match status" value="8"/>
</dbReference>
<evidence type="ECO:0000256" key="3">
    <source>
        <dbReference type="ARBA" id="ARBA00022723"/>
    </source>
</evidence>
<keyword evidence="10" id="KW-0865">Zymogen</keyword>
<dbReference type="InterPro" id="IPR024079">
    <property type="entry name" value="MetalloPept_cat_dom_sf"/>
</dbReference>
<keyword evidence="8 13" id="KW-0106">Calcium</keyword>
<dbReference type="FunFam" id="2.110.10.10:FF:000002">
    <property type="entry name" value="Matrix metallopeptidase 3"/>
    <property type="match status" value="2"/>
</dbReference>
<feature type="binding site" evidence="13">
    <location>
        <position position="208"/>
    </location>
    <ligand>
        <name>Ca(2+)</name>
        <dbReference type="ChEBI" id="CHEBI:29108"/>
        <label>2</label>
    </ligand>
</feature>
<sequence>MAHKMSAVLLALVSLFLLDSAHSFPRFRPAAAGISGKEQSDVVSFMMSYGYLEPKDPTLGEFRTKDDLVRGIKQLQQFAGLRATGIIDEETVKLIKKPRCSMPDFGPSDRMRRRKRYALHDSRWKKLHLTYRVLNTSTLELTKQQVKTTVRKAFDMWTKVSPLTFREIYVGQADIMLSFEARSHGDGYPFDGKGNRIAHAFYPHDNVGEDGDVHFDDEEHWTLDKPGVGTDFMWTAVHEIGHAIGVDHSTYWDAIMYPYYTGFKANLKLHEDDIMAIEAKYGKKQDPTIPPTIDPSLKCSDPSPCKTSFDAVVHSSDGNTYFFKEPYFWTLDKYNRALRGKKIVDHWPGLHPRVQAVYTRRDGKTVFFKGRKYWVFEGKTRIEGPKYITEYGLPLTLKRLDAAFIWGGNGKTYFFKGDKYWRYNEQMKKIDPGYPKNISAGWGAPSNAFKMTIQLDTSYNFLINRKSLSYINYLTRLGYLSMPDARAGQPLTNEELGEGIKMFQQYAGIPMTGIIDEKTMGMMALPRCGMPDFGRSDITKRKRRYAVQGTVWRKKELTYMIEGGPNNTMSESEVEKQVEKAFKEWERISSLKFFNSTDPKSDILVRFRSGMHNDGHPFDGAGGSLAHGFYPHNNEGLSGDIHFDDDETWILTKNKQGTDFYWTALHQIGHALGLDHSKYKDAVMYPFYTGFKENLRLNEDDVQGIHYLYGMPAIKVETGAPETGPTNTSLYSGVRHACSVPSFDAVFADANKITYFFSGKYFWILKALMPLGILHRCSVYKGTRYLSGPVAISKQFKNLGFSVASIDAAFVWGANAGKTYLFSGDHYWRYNEAFDMMDMGYPAKINDSWVGVPNNLDSAMTWFNGRTYFFKRNGFWIFDNLDIRTTHTEPMMTNAYWMKCLYGKREDPTTPPTIDPSLKCSDPSPCKTSFDAVVHSSDGNTYFFKKPYFWTLDKYNRALRGKKIVDHWPGLHPRVQAAYTRRDGKTVFFKGRKYWVFEGKTRIEGPKNISEYGLPLTLKRLDAAFTWGGNGKTYFFKGNKYWRYNEQMKKIDPGYPKNISGAVRYRVDAVMTWSDGNTYFFNGRNFSKCEFRKWHLYRPQKSSEFFFKCQECEDDEKVEVAVKETDVNAKKKDDSGVLKTTVFAPLILLLSSFSSLFNY</sequence>
<keyword evidence="5" id="KW-0677">Repeat</keyword>
<name>A0A6S7I2G6_PARCT</name>
<evidence type="ECO:0000256" key="6">
    <source>
        <dbReference type="ARBA" id="ARBA00022801"/>
    </source>
</evidence>
<keyword evidence="3 13" id="KW-0479">Metal-binding</keyword>
<keyword evidence="7 13" id="KW-0862">Zinc</keyword>
<dbReference type="CDD" id="cd04278">
    <property type="entry name" value="ZnMc_MMP"/>
    <property type="match status" value="2"/>
</dbReference>
<dbReference type="Proteomes" id="UP001152795">
    <property type="component" value="Unassembled WGS sequence"/>
</dbReference>
<feature type="binding site" evidence="13">
    <location>
        <position position="214"/>
    </location>
    <ligand>
        <name>Zn(2+)</name>
        <dbReference type="ChEBI" id="CHEBI:29105"/>
        <label>1</label>
    </ligand>
</feature>
<dbReference type="GO" id="GO:0031012">
    <property type="term" value="C:extracellular matrix"/>
    <property type="evidence" value="ECO:0007669"/>
    <property type="project" value="InterPro"/>
</dbReference>
<dbReference type="GO" id="GO:0006508">
    <property type="term" value="P:proteolysis"/>
    <property type="evidence" value="ECO:0007669"/>
    <property type="project" value="UniProtKB-KW"/>
</dbReference>
<evidence type="ECO:0000256" key="9">
    <source>
        <dbReference type="ARBA" id="ARBA00023049"/>
    </source>
</evidence>
<evidence type="ECO:0000256" key="10">
    <source>
        <dbReference type="ARBA" id="ARBA00023145"/>
    </source>
</evidence>
<dbReference type="SUPFAM" id="SSF55486">
    <property type="entry name" value="Metalloproteases ('zincins'), catalytic domain"/>
    <property type="match status" value="2"/>
</dbReference>
<dbReference type="FunFam" id="3.40.390.10:FF:000068">
    <property type="entry name" value="Predicted protein"/>
    <property type="match status" value="2"/>
</dbReference>
<feature type="binding site" evidence="13">
    <location>
        <position position="219"/>
    </location>
    <ligand>
        <name>Ca(2+)</name>
        <dbReference type="ChEBI" id="CHEBI:29108"/>
        <label>1</label>
    </ligand>
</feature>
<dbReference type="InterPro" id="IPR018486">
    <property type="entry name" value="Hemopexin_CS"/>
</dbReference>
<dbReference type="PROSITE" id="PS00024">
    <property type="entry name" value="HEMOPEXIN"/>
    <property type="match status" value="1"/>
</dbReference>
<accession>A0A6S7I2G6</accession>
<reference evidence="14" key="1">
    <citation type="submission" date="2020-04" db="EMBL/GenBank/DDBJ databases">
        <authorList>
            <person name="Alioto T."/>
            <person name="Alioto T."/>
            <person name="Gomez Garrido J."/>
        </authorList>
    </citation>
    <scope>NUCLEOTIDE SEQUENCE</scope>
    <source>
        <strain evidence="14">A484AB</strain>
    </source>
</reference>
<dbReference type="InterPro" id="IPR001818">
    <property type="entry name" value="Pept_M10_metallopeptidase"/>
</dbReference>
<comment type="similarity">
    <text evidence="1">Belongs to the peptidase M10A family.</text>
</comment>
<dbReference type="InterPro" id="IPR002477">
    <property type="entry name" value="Peptidoglycan-bd-like"/>
</dbReference>
<dbReference type="PANTHER" id="PTHR10201:SF291">
    <property type="entry name" value="MATRIX METALLOPROTEINASE 1, ISOFORM C-RELATED"/>
    <property type="match status" value="1"/>
</dbReference>
<feature type="active site" evidence="12">
    <location>
        <position position="239"/>
    </location>
</feature>
<feature type="binding site" evidence="13">
    <location>
        <position position="184"/>
    </location>
    <ligand>
        <name>Zn(2+)</name>
        <dbReference type="ChEBI" id="CHEBI:29105"/>
        <label>1</label>
    </ligand>
</feature>
<protein>
    <submittedName>
        <fullName evidence="14">72 kDa type IV collagenase-like</fullName>
    </submittedName>
</protein>
<feature type="binding site" evidence="13">
    <location>
        <position position="212"/>
    </location>
    <ligand>
        <name>Ca(2+)</name>
        <dbReference type="ChEBI" id="CHEBI:29108"/>
        <label>2</label>
    </ligand>
</feature>
<comment type="caution">
    <text evidence="14">The sequence shown here is derived from an EMBL/GenBank/DDBJ whole genome shotgun (WGS) entry which is preliminary data.</text>
</comment>
<feature type="binding site" evidence="13">
    <location>
        <position position="242"/>
    </location>
    <ligand>
        <name>Zn(2+)</name>
        <dbReference type="ChEBI" id="CHEBI:29105"/>
        <label>2</label>
        <note>catalytic</note>
    </ligand>
</feature>
<evidence type="ECO:0000313" key="14">
    <source>
        <dbReference type="EMBL" id="CAB3999058.1"/>
    </source>
</evidence>
<dbReference type="InterPro" id="IPR006026">
    <property type="entry name" value="Peptidase_Metallo"/>
</dbReference>
<evidence type="ECO:0000256" key="1">
    <source>
        <dbReference type="ARBA" id="ARBA00010370"/>
    </source>
</evidence>
<dbReference type="InterPro" id="IPR000585">
    <property type="entry name" value="Hemopexin-like_dom"/>
</dbReference>
<feature type="binding site" evidence="13">
    <location>
        <position position="238"/>
    </location>
    <ligand>
        <name>Zn(2+)</name>
        <dbReference type="ChEBI" id="CHEBI:29105"/>
        <label>2</label>
        <note>catalytic</note>
    </ligand>
</feature>
<dbReference type="SUPFAM" id="SSF47090">
    <property type="entry name" value="PGBD-like"/>
    <property type="match status" value="2"/>
</dbReference>
<dbReference type="CDD" id="cd00094">
    <property type="entry name" value="HX"/>
    <property type="match status" value="3"/>
</dbReference>
<feature type="binding site" evidence="13">
    <location>
        <position position="256"/>
    </location>
    <ligand>
        <name>Zn(2+)</name>
        <dbReference type="ChEBI" id="CHEBI:29105"/>
        <label>2</label>
        <note>catalytic</note>
    </ligand>
</feature>
<dbReference type="GO" id="GO:0004222">
    <property type="term" value="F:metalloendopeptidase activity"/>
    <property type="evidence" value="ECO:0007669"/>
    <property type="project" value="InterPro"/>
</dbReference>
<comment type="cofactor">
    <cofactor evidence="13">
        <name>Zn(2+)</name>
        <dbReference type="ChEBI" id="CHEBI:29105"/>
    </cofactor>
    <text evidence="13">Binds 2 Zn(2+) ions per subunit.</text>
</comment>
<gene>
    <name evidence="14" type="ORF">PACLA_8A060451</name>
</gene>
<feature type="binding site" description="in inhibited form" evidence="13">
    <location>
        <position position="100"/>
    </location>
    <ligand>
        <name>Zn(2+)</name>
        <dbReference type="ChEBI" id="CHEBI:29105"/>
        <label>2</label>
        <note>catalytic</note>
    </ligand>
</feature>
<dbReference type="Pfam" id="PF00045">
    <property type="entry name" value="Hemopexin"/>
    <property type="match status" value="7"/>
</dbReference>
<dbReference type="EMBL" id="CACRXK020003505">
    <property type="protein sequence ID" value="CAB3999058.1"/>
    <property type="molecule type" value="Genomic_DNA"/>
</dbReference>
<dbReference type="Pfam" id="PF01471">
    <property type="entry name" value="PG_binding_1"/>
    <property type="match status" value="2"/>
</dbReference>
<dbReference type="SUPFAM" id="SSF50923">
    <property type="entry name" value="Hemopexin-like domain"/>
    <property type="match status" value="3"/>
</dbReference>
<dbReference type="InterPro" id="IPR033739">
    <property type="entry name" value="M10A_MMP"/>
</dbReference>
<evidence type="ECO:0000256" key="13">
    <source>
        <dbReference type="PIRSR" id="PIRSR621190-2"/>
    </source>
</evidence>
<dbReference type="InterPro" id="IPR036365">
    <property type="entry name" value="PGBD-like_sf"/>
</dbReference>
<evidence type="ECO:0000256" key="7">
    <source>
        <dbReference type="ARBA" id="ARBA00022833"/>
    </source>
</evidence>
<keyword evidence="11" id="KW-1015">Disulfide bond</keyword>
<dbReference type="InterPro" id="IPR021190">
    <property type="entry name" value="Pept_M10A"/>
</dbReference>
<feature type="binding site" evidence="13">
    <location>
        <position position="248"/>
    </location>
    <ligand>
        <name>Zn(2+)</name>
        <dbReference type="ChEBI" id="CHEBI:29105"/>
        <label>2</label>
        <note>catalytic</note>
    </ligand>
</feature>
<keyword evidence="4" id="KW-0732">Signal</keyword>
<feature type="binding site" evidence="13">
    <location>
        <position position="174"/>
    </location>
    <ligand>
        <name>Ca(2+)</name>
        <dbReference type="ChEBI" id="CHEBI:29108"/>
        <label>2</label>
    </ligand>
</feature>
<keyword evidence="15" id="KW-1185">Reference proteome</keyword>
<evidence type="ECO:0000256" key="2">
    <source>
        <dbReference type="ARBA" id="ARBA00022670"/>
    </source>
</evidence>
<dbReference type="Gene3D" id="3.40.390.10">
    <property type="entry name" value="Collagenase (Catalytic Domain)"/>
    <property type="match status" value="2"/>
</dbReference>